<dbReference type="HOGENOM" id="CLU_001859_6_0_1"/>
<dbReference type="PANTHER" id="PTHR10353:SF236">
    <property type="entry name" value="BETA-GLUCOSIDASE 18"/>
    <property type="match status" value="1"/>
</dbReference>
<dbReference type="GO" id="GO:0008422">
    <property type="term" value="F:beta-glucosidase activity"/>
    <property type="evidence" value="ECO:0007669"/>
    <property type="project" value="UniProtKB-ARBA"/>
</dbReference>
<dbReference type="Pfam" id="PF00232">
    <property type="entry name" value="Glyco_hydro_1"/>
    <property type="match status" value="1"/>
</dbReference>
<dbReference type="GO" id="GO:0004565">
    <property type="term" value="F:beta-galactosidase activity"/>
    <property type="evidence" value="ECO:0007669"/>
    <property type="project" value="UniProtKB-ARBA"/>
</dbReference>
<accession>A0A0E0DG57</accession>
<evidence type="ECO:0008006" key="6">
    <source>
        <dbReference type="Google" id="ProtNLM"/>
    </source>
</evidence>
<dbReference type="InterPro" id="IPR001360">
    <property type="entry name" value="Glyco_hydro_1"/>
</dbReference>
<dbReference type="PANTHER" id="PTHR10353">
    <property type="entry name" value="GLYCOSYL HYDROLASE"/>
    <property type="match status" value="1"/>
</dbReference>
<dbReference type="InterPro" id="IPR017853">
    <property type="entry name" value="GH"/>
</dbReference>
<dbReference type="EnsemblPlants" id="OMERI04G15670.1">
    <property type="protein sequence ID" value="OMERI04G15670.1"/>
    <property type="gene ID" value="OMERI04G15670"/>
</dbReference>
<evidence type="ECO:0000313" key="4">
    <source>
        <dbReference type="EnsemblPlants" id="OMERI04G15670.1"/>
    </source>
</evidence>
<name>A0A0E0DG57_9ORYZ</name>
<reference evidence="4" key="1">
    <citation type="submission" date="2015-04" db="UniProtKB">
        <authorList>
            <consortium name="EnsemblPlants"/>
        </authorList>
    </citation>
    <scope>IDENTIFICATION</scope>
</reference>
<evidence type="ECO:0000256" key="3">
    <source>
        <dbReference type="RuleBase" id="RU003690"/>
    </source>
</evidence>
<dbReference type="Gene3D" id="3.20.20.80">
    <property type="entry name" value="Glycosidases"/>
    <property type="match status" value="1"/>
</dbReference>
<keyword evidence="2" id="KW-0325">Glycoprotein</keyword>
<keyword evidence="5" id="KW-1185">Reference proteome</keyword>
<organism evidence="4">
    <name type="scientific">Oryza meridionalis</name>
    <dbReference type="NCBI Taxonomy" id="40149"/>
    <lineage>
        <taxon>Eukaryota</taxon>
        <taxon>Viridiplantae</taxon>
        <taxon>Streptophyta</taxon>
        <taxon>Embryophyta</taxon>
        <taxon>Tracheophyta</taxon>
        <taxon>Spermatophyta</taxon>
        <taxon>Magnoliopsida</taxon>
        <taxon>Liliopsida</taxon>
        <taxon>Poales</taxon>
        <taxon>Poaceae</taxon>
        <taxon>BOP clade</taxon>
        <taxon>Oryzoideae</taxon>
        <taxon>Oryzeae</taxon>
        <taxon>Oryzinae</taxon>
        <taxon>Oryza</taxon>
    </lineage>
</organism>
<dbReference type="PRINTS" id="PR00131">
    <property type="entry name" value="GLHYDRLASE1"/>
</dbReference>
<reference evidence="4" key="2">
    <citation type="submission" date="2018-05" db="EMBL/GenBank/DDBJ databases">
        <title>OmerRS3 (Oryza meridionalis Reference Sequence Version 3).</title>
        <authorList>
            <person name="Zhang J."/>
            <person name="Kudrna D."/>
            <person name="Lee S."/>
            <person name="Talag J."/>
            <person name="Welchert J."/>
            <person name="Wing R.A."/>
        </authorList>
    </citation>
    <scope>NUCLEOTIDE SEQUENCE [LARGE SCALE GENOMIC DNA]</scope>
    <source>
        <strain evidence="4">cv. OR44</strain>
    </source>
</reference>
<protein>
    <recommendedName>
        <fullName evidence="6">4-hydroxy-7-methoxy-3-oxo-3,4-dihydro-2H-1,4-benzoxazin-2-yl glucosidebeta-D-glucosidase</fullName>
    </recommendedName>
</protein>
<sequence>MYLQTAMPTFYVVPDGIEKMVKYFMRRYNNLPMFITENGYAQGGDSYTDAEDWIDDEDRIEYLEGYLTKLAKVIRDGADVRGYFAWSVVDNFEWLFGYTLRFGLYHIDYRTQERSPKLSALWYKEFLQNLHENQ</sequence>
<evidence type="ECO:0000256" key="2">
    <source>
        <dbReference type="ARBA" id="ARBA00023180"/>
    </source>
</evidence>
<dbReference type="GO" id="GO:0033907">
    <property type="term" value="F:beta-D-fucosidase activity"/>
    <property type="evidence" value="ECO:0007669"/>
    <property type="project" value="UniProtKB-ARBA"/>
</dbReference>
<dbReference type="AlphaFoldDB" id="A0A0E0DG57"/>
<dbReference type="SUPFAM" id="SSF51445">
    <property type="entry name" value="(Trans)glycosidases"/>
    <property type="match status" value="1"/>
</dbReference>
<dbReference type="Gramene" id="OMERI04G15670.1">
    <property type="protein sequence ID" value="OMERI04G15670.1"/>
    <property type="gene ID" value="OMERI04G15670"/>
</dbReference>
<evidence type="ECO:0000256" key="1">
    <source>
        <dbReference type="ARBA" id="ARBA00010838"/>
    </source>
</evidence>
<evidence type="ECO:0000313" key="5">
    <source>
        <dbReference type="Proteomes" id="UP000008021"/>
    </source>
</evidence>
<dbReference type="GO" id="GO:0005975">
    <property type="term" value="P:carbohydrate metabolic process"/>
    <property type="evidence" value="ECO:0007669"/>
    <property type="project" value="InterPro"/>
</dbReference>
<dbReference type="Proteomes" id="UP000008021">
    <property type="component" value="Chromosome 4"/>
</dbReference>
<proteinExistence type="inferred from homology"/>
<comment type="similarity">
    <text evidence="1 3">Belongs to the glycosyl hydrolase 1 family.</text>
</comment>